<accession>A0A089Z138</accession>
<dbReference type="STRING" id="1907.SGLAU_18040"/>
<gene>
    <name evidence="1" type="ORF">SGLAU_18040</name>
</gene>
<dbReference type="eggNOG" id="ENOG503443D">
    <property type="taxonomic scope" value="Bacteria"/>
</dbReference>
<dbReference type="Proteomes" id="UP000029482">
    <property type="component" value="Chromosome"/>
</dbReference>
<dbReference type="HOGENOM" id="CLU_119376_0_0_11"/>
<name>A0A089Z138_STRGA</name>
<keyword evidence="2" id="KW-1185">Reference proteome</keyword>
<organism evidence="1 2">
    <name type="scientific">Streptomyces glaucescens</name>
    <dbReference type="NCBI Taxonomy" id="1907"/>
    <lineage>
        <taxon>Bacteria</taxon>
        <taxon>Bacillati</taxon>
        <taxon>Actinomycetota</taxon>
        <taxon>Actinomycetes</taxon>
        <taxon>Kitasatosporales</taxon>
        <taxon>Streptomycetaceae</taxon>
        <taxon>Streptomyces</taxon>
    </lineage>
</organism>
<dbReference type="KEGG" id="sgu:SGLAU_18040"/>
<dbReference type="OrthoDB" id="3283561at2"/>
<proteinExistence type="predicted"/>
<protein>
    <submittedName>
        <fullName evidence="1">Uncharacterized protein</fullName>
    </submittedName>
</protein>
<dbReference type="EMBL" id="CP009438">
    <property type="protein sequence ID" value="AIR99570.1"/>
    <property type="molecule type" value="Genomic_DNA"/>
</dbReference>
<dbReference type="RefSeq" id="WP_043502697.1">
    <property type="nucleotide sequence ID" value="NZ_CP009438.1"/>
</dbReference>
<reference evidence="2" key="1">
    <citation type="journal article" date="2015" name="J. Biotechnol.">
        <title>Complete genome sequence of the actinobacterium Streptomyces glaucescens GLA.O (DSM 40922) consisting of a linear chromosome and one linear plasmid.</title>
        <authorList>
            <person name="Ortseifen V."/>
            <person name="Winkler A."/>
            <person name="Albersmeier A."/>
            <person name="Wendler S."/>
            <person name="Puhler A."/>
            <person name="Kalinowski J."/>
            <person name="Ruckert C."/>
        </authorList>
    </citation>
    <scope>NUCLEOTIDE SEQUENCE [LARGE SCALE GENOMIC DNA]</scope>
    <source>
        <strain evidence="2">DSM 40922 / GLA O</strain>
    </source>
</reference>
<sequence length="176" mass="20395">MDDDDRRVLDLLHALDRLPGPEHLEFPDGFDHNRARMRAIQLRKRLNDEFGDGRYETPCRLDDMIQDASYYFGVRIPPRATEADEWICLRLSNYGDLVVVTTPRPESHPDLDAAVAAGALSVRDRERVETVLSEMEYQLVPLPLLQRRYDGVTWLAEAETGDGSPVTWWTRFFEYL</sequence>
<dbReference type="AlphaFoldDB" id="A0A089Z138"/>
<evidence type="ECO:0000313" key="1">
    <source>
        <dbReference type="EMBL" id="AIR99570.1"/>
    </source>
</evidence>
<evidence type="ECO:0000313" key="2">
    <source>
        <dbReference type="Proteomes" id="UP000029482"/>
    </source>
</evidence>